<dbReference type="InterPro" id="IPR001806">
    <property type="entry name" value="Small_GTPase"/>
</dbReference>
<keyword evidence="2" id="KW-0342">GTP-binding</keyword>
<evidence type="ECO:0000256" key="1">
    <source>
        <dbReference type="ARBA" id="ARBA00022741"/>
    </source>
</evidence>
<keyword evidence="1" id="KW-0547">Nucleotide-binding</keyword>
<dbReference type="InterPro" id="IPR005225">
    <property type="entry name" value="Small_GTP-bd"/>
</dbReference>
<evidence type="ECO:0000256" key="2">
    <source>
        <dbReference type="ARBA" id="ARBA00023134"/>
    </source>
</evidence>
<evidence type="ECO:0000313" key="3">
    <source>
        <dbReference type="EMBL" id="CAG9334479.1"/>
    </source>
</evidence>
<dbReference type="Proteomes" id="UP001162131">
    <property type="component" value="Unassembled WGS sequence"/>
</dbReference>
<dbReference type="PANTHER" id="PTHR47977">
    <property type="entry name" value="RAS-RELATED PROTEIN RAB"/>
    <property type="match status" value="1"/>
</dbReference>
<evidence type="ECO:0000313" key="4">
    <source>
        <dbReference type="Proteomes" id="UP001162131"/>
    </source>
</evidence>
<protein>
    <submittedName>
        <fullName evidence="3">Uncharacterized protein</fullName>
    </submittedName>
</protein>
<dbReference type="InterPro" id="IPR050227">
    <property type="entry name" value="Rab"/>
</dbReference>
<dbReference type="SMART" id="SM00176">
    <property type="entry name" value="RAN"/>
    <property type="match status" value="1"/>
</dbReference>
<dbReference type="PROSITE" id="PS51421">
    <property type="entry name" value="RAS"/>
    <property type="match status" value="1"/>
</dbReference>
<dbReference type="SUPFAM" id="SSF52540">
    <property type="entry name" value="P-loop containing nucleoside triphosphate hydrolases"/>
    <property type="match status" value="1"/>
</dbReference>
<reference evidence="3" key="1">
    <citation type="submission" date="2021-09" db="EMBL/GenBank/DDBJ databases">
        <authorList>
            <consortium name="AG Swart"/>
            <person name="Singh M."/>
            <person name="Singh A."/>
            <person name="Seah K."/>
            <person name="Emmerich C."/>
        </authorList>
    </citation>
    <scope>NUCLEOTIDE SEQUENCE</scope>
    <source>
        <strain evidence="3">ATCC30299</strain>
    </source>
</reference>
<name>A0AAU9K8D1_9CILI</name>
<dbReference type="EMBL" id="CAJZBQ010000058">
    <property type="protein sequence ID" value="CAG9334479.1"/>
    <property type="molecule type" value="Genomic_DNA"/>
</dbReference>
<dbReference type="CDD" id="cd00154">
    <property type="entry name" value="Rab"/>
    <property type="match status" value="1"/>
</dbReference>
<organism evidence="3 4">
    <name type="scientific">Blepharisma stoltei</name>
    <dbReference type="NCBI Taxonomy" id="1481888"/>
    <lineage>
        <taxon>Eukaryota</taxon>
        <taxon>Sar</taxon>
        <taxon>Alveolata</taxon>
        <taxon>Ciliophora</taxon>
        <taxon>Postciliodesmatophora</taxon>
        <taxon>Heterotrichea</taxon>
        <taxon>Heterotrichida</taxon>
        <taxon>Blepharismidae</taxon>
        <taxon>Blepharisma</taxon>
    </lineage>
</organism>
<dbReference type="SMART" id="SM00173">
    <property type="entry name" value="RAS"/>
    <property type="match status" value="1"/>
</dbReference>
<dbReference type="SMART" id="SM00174">
    <property type="entry name" value="RHO"/>
    <property type="match status" value="1"/>
</dbReference>
<dbReference type="InterPro" id="IPR027417">
    <property type="entry name" value="P-loop_NTPase"/>
</dbReference>
<gene>
    <name evidence="3" type="ORF">BSTOLATCC_MIC61094</name>
</gene>
<accession>A0AAU9K8D1</accession>
<dbReference type="Pfam" id="PF00071">
    <property type="entry name" value="Ras"/>
    <property type="match status" value="1"/>
</dbReference>
<dbReference type="FunFam" id="3.40.50.300:FF:001430">
    <property type="entry name" value="Small GTPase EhRabM3, putative"/>
    <property type="match status" value="1"/>
</dbReference>
<dbReference type="GO" id="GO:0005525">
    <property type="term" value="F:GTP binding"/>
    <property type="evidence" value="ECO:0007669"/>
    <property type="project" value="UniProtKB-KW"/>
</dbReference>
<dbReference type="Gene3D" id="3.40.50.300">
    <property type="entry name" value="P-loop containing nucleotide triphosphate hydrolases"/>
    <property type="match status" value="1"/>
</dbReference>
<dbReference type="PRINTS" id="PR00449">
    <property type="entry name" value="RASTRNSFRMNG"/>
</dbReference>
<sequence length="195" mass="22252">MKILTIGDSSVGKTCLILRSIENCFTHELRSTIGVECKSKIIERGTKRISVQLWDTAGQERYRRITANYYRGSHGVAIVYDVTNRKSFELVTTWIDELKKQASQNTINILVANKTDMLNLRVVQEDEGRELAKQWNLDYFETSAKTGAGVNEAFNYLIDKIYASMEVSPQFLKKTKESFLLASQKGSFESKKRCC</sequence>
<dbReference type="PROSITE" id="PS51419">
    <property type="entry name" value="RAB"/>
    <property type="match status" value="1"/>
</dbReference>
<dbReference type="GO" id="GO:0003924">
    <property type="term" value="F:GTPase activity"/>
    <property type="evidence" value="ECO:0007669"/>
    <property type="project" value="InterPro"/>
</dbReference>
<keyword evidence="4" id="KW-1185">Reference proteome</keyword>
<dbReference type="PROSITE" id="PS51420">
    <property type="entry name" value="RHO"/>
    <property type="match status" value="1"/>
</dbReference>
<dbReference type="AlphaFoldDB" id="A0AAU9K8D1"/>
<proteinExistence type="predicted"/>
<dbReference type="NCBIfam" id="TIGR00231">
    <property type="entry name" value="small_GTP"/>
    <property type="match status" value="1"/>
</dbReference>
<comment type="caution">
    <text evidence="3">The sequence shown here is derived from an EMBL/GenBank/DDBJ whole genome shotgun (WGS) entry which is preliminary data.</text>
</comment>
<dbReference type="SMART" id="SM00175">
    <property type="entry name" value="RAB"/>
    <property type="match status" value="1"/>
</dbReference>